<name>W0EZC3_9BACT</name>
<evidence type="ECO:0000313" key="2">
    <source>
        <dbReference type="Proteomes" id="UP000003586"/>
    </source>
</evidence>
<reference evidence="1 2" key="1">
    <citation type="submission" date="2013-12" db="EMBL/GenBank/DDBJ databases">
        <authorList>
            <consortium name="DOE Joint Genome Institute"/>
            <person name="Eisen J."/>
            <person name="Huntemann M."/>
            <person name="Han J."/>
            <person name="Chen A."/>
            <person name="Kyrpides N."/>
            <person name="Mavromatis K."/>
            <person name="Markowitz V."/>
            <person name="Palaniappan K."/>
            <person name="Ivanova N."/>
            <person name="Schaumberg A."/>
            <person name="Pati A."/>
            <person name="Liolios K."/>
            <person name="Nordberg H.P."/>
            <person name="Cantor M.N."/>
            <person name="Hua S.X."/>
            <person name="Woyke T."/>
        </authorList>
    </citation>
    <scope>NUCLEOTIDE SEQUENCE [LARGE SCALE GENOMIC DNA]</scope>
    <source>
        <strain evidence="2">DSM 19437</strain>
    </source>
</reference>
<organism evidence="1 2">
    <name type="scientific">Niabella soli DSM 19437</name>
    <dbReference type="NCBI Taxonomy" id="929713"/>
    <lineage>
        <taxon>Bacteria</taxon>
        <taxon>Pseudomonadati</taxon>
        <taxon>Bacteroidota</taxon>
        <taxon>Chitinophagia</taxon>
        <taxon>Chitinophagales</taxon>
        <taxon>Chitinophagaceae</taxon>
        <taxon>Niabella</taxon>
    </lineage>
</organism>
<dbReference type="Gene3D" id="3.20.20.150">
    <property type="entry name" value="Divalent-metal-dependent TIM barrel enzymes"/>
    <property type="match status" value="1"/>
</dbReference>
<dbReference type="Proteomes" id="UP000003586">
    <property type="component" value="Chromosome"/>
</dbReference>
<gene>
    <name evidence="1" type="ORF">NIASO_15070</name>
</gene>
<evidence type="ECO:0000313" key="1">
    <source>
        <dbReference type="EMBL" id="AHF16112.1"/>
    </source>
</evidence>
<dbReference type="GO" id="GO:0016853">
    <property type="term" value="F:isomerase activity"/>
    <property type="evidence" value="ECO:0007669"/>
    <property type="project" value="UniProtKB-KW"/>
</dbReference>
<keyword evidence="2" id="KW-1185">Reference proteome</keyword>
<dbReference type="eggNOG" id="COG1082">
    <property type="taxonomic scope" value="Bacteria"/>
</dbReference>
<sequence>MEIKFLCPRWGSEQVAWTLFLKEVKDAGYAGIEWFPFGEPFDAEDVLGLLEKFDLDFSIVMQVAQPYRNVNSYLKDLEKDLRRLATISSAGKRPLFISVQGGREFFTNEQIVACLDVCEKVAQETGIKICQETHRNKWSYAAHTVYPLLLQTPELALTLDVSHWFCVSESYLEDQQEAVQAAIKQTFHLHARVGHTEGPQVFDPALPEYAAALTAHLKIWDEWVDYCRGQGRKQITITPEFGPPPYMVPANRTTDLREEQWRLNLWMKNFLNERYNKTKAGYEA</sequence>
<keyword evidence="1" id="KW-0413">Isomerase</keyword>
<dbReference type="SUPFAM" id="SSF51658">
    <property type="entry name" value="Xylose isomerase-like"/>
    <property type="match status" value="1"/>
</dbReference>
<dbReference type="EMBL" id="CP007035">
    <property type="protein sequence ID" value="AHF16112.1"/>
    <property type="molecule type" value="Genomic_DNA"/>
</dbReference>
<accession>W0EZC3</accession>
<proteinExistence type="predicted"/>
<dbReference type="InterPro" id="IPR036237">
    <property type="entry name" value="Xyl_isomerase-like_sf"/>
</dbReference>
<dbReference type="HOGENOM" id="CLU_073994_0_0_10"/>
<protein>
    <submittedName>
        <fullName evidence="1">Xylose isomerase</fullName>
    </submittedName>
</protein>
<dbReference type="AlphaFoldDB" id="W0EZC3"/>
<dbReference type="KEGG" id="nso:NIASO_15070"/>
<dbReference type="RefSeq" id="WP_008586812.1">
    <property type="nucleotide sequence ID" value="NZ_CP007035.1"/>
</dbReference>
<dbReference type="STRING" id="929713.NIASO_15070"/>